<protein>
    <recommendedName>
        <fullName evidence="1">CHAT domain-containing protein</fullName>
    </recommendedName>
</protein>
<evidence type="ECO:0000313" key="2">
    <source>
        <dbReference type="EMBL" id="KAH7140266.1"/>
    </source>
</evidence>
<accession>A0A9P9J1W6</accession>
<comment type="caution">
    <text evidence="2">The sequence shown here is derived from an EMBL/GenBank/DDBJ whole genome shotgun (WGS) entry which is preliminary data.</text>
</comment>
<dbReference type="InterPro" id="IPR024983">
    <property type="entry name" value="CHAT_dom"/>
</dbReference>
<dbReference type="EMBL" id="JAGMUU010000013">
    <property type="protein sequence ID" value="KAH7140266.1"/>
    <property type="molecule type" value="Genomic_DNA"/>
</dbReference>
<dbReference type="Gene3D" id="3.40.50.300">
    <property type="entry name" value="P-loop containing nucleotide triphosphate hydrolases"/>
    <property type="match status" value="1"/>
</dbReference>
<keyword evidence="3" id="KW-1185">Reference proteome</keyword>
<reference evidence="2" key="1">
    <citation type="journal article" date="2021" name="Nat. Commun.">
        <title>Genetic determinants of endophytism in the Arabidopsis root mycobiome.</title>
        <authorList>
            <person name="Mesny F."/>
            <person name="Miyauchi S."/>
            <person name="Thiergart T."/>
            <person name="Pickel B."/>
            <person name="Atanasova L."/>
            <person name="Karlsson M."/>
            <person name="Huettel B."/>
            <person name="Barry K.W."/>
            <person name="Haridas S."/>
            <person name="Chen C."/>
            <person name="Bauer D."/>
            <person name="Andreopoulos W."/>
            <person name="Pangilinan J."/>
            <person name="LaButti K."/>
            <person name="Riley R."/>
            <person name="Lipzen A."/>
            <person name="Clum A."/>
            <person name="Drula E."/>
            <person name="Henrissat B."/>
            <person name="Kohler A."/>
            <person name="Grigoriev I.V."/>
            <person name="Martin F.M."/>
            <person name="Hacquard S."/>
        </authorList>
    </citation>
    <scope>NUCLEOTIDE SEQUENCE</scope>
    <source>
        <strain evidence="2">MPI-CAGE-AT-0021</strain>
    </source>
</reference>
<evidence type="ECO:0000259" key="1">
    <source>
        <dbReference type="Pfam" id="PF12770"/>
    </source>
</evidence>
<dbReference type="Pfam" id="PF12770">
    <property type="entry name" value="CHAT"/>
    <property type="match status" value="1"/>
</dbReference>
<organism evidence="2 3">
    <name type="scientific">Dactylonectria estremocensis</name>
    <dbReference type="NCBI Taxonomy" id="1079267"/>
    <lineage>
        <taxon>Eukaryota</taxon>
        <taxon>Fungi</taxon>
        <taxon>Dikarya</taxon>
        <taxon>Ascomycota</taxon>
        <taxon>Pezizomycotina</taxon>
        <taxon>Sordariomycetes</taxon>
        <taxon>Hypocreomycetidae</taxon>
        <taxon>Hypocreales</taxon>
        <taxon>Nectriaceae</taxon>
        <taxon>Dactylonectria</taxon>
    </lineage>
</organism>
<proteinExistence type="predicted"/>
<dbReference type="Proteomes" id="UP000717696">
    <property type="component" value="Unassembled WGS sequence"/>
</dbReference>
<feature type="domain" description="CHAT" evidence="1">
    <location>
        <begin position="213"/>
        <end position="382"/>
    </location>
</feature>
<dbReference type="InterPro" id="IPR027417">
    <property type="entry name" value="P-loop_NTPase"/>
</dbReference>
<name>A0A9P9J1W6_9HYPO</name>
<dbReference type="OrthoDB" id="5301473at2759"/>
<gene>
    <name evidence="2" type="ORF">B0J13DRAFT_637726</name>
</gene>
<sequence length="1770" mass="201207">MEERLEISLQIVSQAAVDGGWIVDVLKNGATVQRNIRLTDPLTSEEKATCRWYLQKYAQKYPFSVEKAAKAEALLSKYPLQLLRQLPLRMAVLSHLKDGAYSINPVTLSIDIHQLDNGDKGQPECGVNQLFWETLEYEGLWSHPNWHVVVRRCMRHQQRDSMSRTERMGSWVKDDVSQTLNVLLVIARDLKDDPSAYEDASPSIAMKTLLKMRDMLNQRKQGIKLNIEIARPGTFQSFKEHLQNAENVHGPGYFHIVHFDMHGKVLTQSGTATKYGLLYFADPDSGKTSPVPGLNIAKILKLHQVRFAVINSCESAKESYGVDANIARQFLNHGLQSVIGMSFKIASSAVAIFLERFYKQLLFEGDSFSASAAGGRRALRENPMRPTRYGSQSHLNDYFVVVAYDREHALPPFSRKFDWIQRSVSGLDSKLVENHDRATSNCSSVSNTSPSTLLDWASGTHCQPQLPLVEESLTGRDFELLRLEKRILQSRILYVSGMAGVGKTAFLKHVAFIWRSTHFVQAVAHIDFSEEIINSRGDLSEKMLRQLLPQVQDTRYGMALWSIKSRSLFSYDNDELDQTIVDILSSVNAVILLENIEPAPLPLAFNVTPTQEVSLLVQRLLCLAQDGDRSTSLYVILTHRRSSPRVLEELLNHKLGSVCYKLGGLRLPDALELSRGILRAAGEPVDEWKSEDSDWLESIIHLLQGIPSALLDILPLQKARGIPWRQFFSRLQNGLFVSRAELKQYRLEDCAASRELNLTVFPRSHFYLLCLISMFWHQSVPMQSLIKIFYATADDSLKREFQHGRGSGLKFWFQLFYGFVVDRGFIREDQDGTFLSVHPMFTIVGRAYLSDYINLSNKVLLKTLVGMSMEVCFCHPSPRHTEFQVNLFNLLVALDSCLLEVPANGWPLAVFGSSMNREFKKMPPGLQAHLLEKQFKLLEEIPYKFPLIEDKIHHLNLYSISLISFCTGENHKSSLKWKRICGLAAKGHTLVELLGPNDAPETVNMCRGFLLAASIVSSAVLGDFEEVRRNCEDLQFLEEELKLPSLPPFEHCKLDDPGLLLALGVIEPGASGTDWNIGDLAVRKFMLATVLVSAKYLLEMRERDALPPVEVLDKEVELQQKLEQVFILDNMDKHLGAGLNSVETLLELILFNHDSVPPVPSFEPDAQQNLADLESADDAGNWMDTCGKHLAMALSALRRDQFGEAQNHLQSFQSLAEMASAPSSLISALRSCRQRVFRANIGYLCHITILPRRYFDRGYGYGYVRGVDRSLHLGSIDENFWVSQALIWPSKEYGNDNSSPSNWWQWWEWFQESQAQDKSWIAHVRGNLGKYVHEARLMDKIFIFTGHNEFKQALSVLAELELACNGTVFVQFPVRISPLHSVRDCLELALGQSLVTRKLASWHESMQDVETYRSFIDELDGLHPKFCTWFSDKLVEGLRFAAERLELLDYQIQMRQKAPSAEPAHLQELYEKLVSDIERGAFGRQDVDDLLTIRAQNLRLLLDRARMDRRWQDGITFCNEYMILSQNCTSEYPRALDGWISARQHCQWMIVHDALDKAETDLDFDECIRLLDEKVKMAEEQKATPGMSRMVFFFIGPRSLAFIRQAYLDHCLSCVQENRVVVGQRDCVSMCIAKRRLAPPQSLLQILSRPRTSIIKCTPTVQGNDKFARCRNLAWMTLINPVLSQGQDLPYQQRCFLQLPLASQSHGKSAHGRQCSKALLAKNALRFLKSVPHQAFRLVEFPLTPERIAEIHHLRYGMMMLASTDLLSHL</sequence>
<evidence type="ECO:0000313" key="3">
    <source>
        <dbReference type="Proteomes" id="UP000717696"/>
    </source>
</evidence>
<dbReference type="SUPFAM" id="SSF52540">
    <property type="entry name" value="P-loop containing nucleoside triphosphate hydrolases"/>
    <property type="match status" value="1"/>
</dbReference>